<sequence length="215" mass="24388">MPDRKRPVCLVRKTGSYYRMATTTASSMPALSRRDFLRLSCATALAAGAGRVWARDMLALKQVELVAKHDHYVLVGGYNIQLAGTLDDALRKGITLTFVQLFEAERPRSYWFAEDVAVEQRTLKLSYNALLRQYQLFRDSGHASFDSEAEALAALGDFADWAVLDAKQVSKQTVYQARVRMYLDTSQLAKPLQMNAFASSRWDMDSGWREWSFKP</sequence>
<protein>
    <submittedName>
        <fullName evidence="1">DUF4390 domain-containing protein</fullName>
    </submittedName>
</protein>
<dbReference type="Proteomes" id="UP000295443">
    <property type="component" value="Unassembled WGS sequence"/>
</dbReference>
<dbReference type="EMBL" id="SJZB01000042">
    <property type="protein sequence ID" value="TCJ12921.1"/>
    <property type="molecule type" value="Genomic_DNA"/>
</dbReference>
<reference evidence="1 2" key="1">
    <citation type="submission" date="2019-03" db="EMBL/GenBank/DDBJ databases">
        <title>Genome sequence of Thiobacillaceae bacterium LSR1, a sulfur-oxidizing bacterium isolated from freshwater sediment.</title>
        <authorList>
            <person name="Li S."/>
        </authorList>
    </citation>
    <scope>NUCLEOTIDE SEQUENCE [LARGE SCALE GENOMIC DNA]</scope>
    <source>
        <strain evidence="1 2">LSR1</strain>
    </source>
</reference>
<evidence type="ECO:0000313" key="1">
    <source>
        <dbReference type="EMBL" id="TCJ12921.1"/>
    </source>
</evidence>
<dbReference type="InterPro" id="IPR025500">
    <property type="entry name" value="DUF4390"/>
</dbReference>
<dbReference type="InterPro" id="IPR006311">
    <property type="entry name" value="TAT_signal"/>
</dbReference>
<comment type="caution">
    <text evidence="1">The sequence shown here is derived from an EMBL/GenBank/DDBJ whole genome shotgun (WGS) entry which is preliminary data.</text>
</comment>
<dbReference type="AlphaFoldDB" id="A0A4R1B4Q8"/>
<dbReference type="Pfam" id="PF14334">
    <property type="entry name" value="DUF4390"/>
    <property type="match status" value="1"/>
</dbReference>
<dbReference type="OrthoDB" id="5298153at2"/>
<organism evidence="1 2">
    <name type="scientific">Parasulfuritortus cantonensis</name>
    <dbReference type="NCBI Taxonomy" id="2528202"/>
    <lineage>
        <taxon>Bacteria</taxon>
        <taxon>Pseudomonadati</taxon>
        <taxon>Pseudomonadota</taxon>
        <taxon>Betaproteobacteria</taxon>
        <taxon>Nitrosomonadales</taxon>
        <taxon>Thiobacillaceae</taxon>
        <taxon>Parasulfuritortus</taxon>
    </lineage>
</organism>
<dbReference type="InterPro" id="IPR019546">
    <property type="entry name" value="TAT_signal_bac_arc"/>
</dbReference>
<proteinExistence type="predicted"/>
<keyword evidence="2" id="KW-1185">Reference proteome</keyword>
<gene>
    <name evidence="1" type="ORF">EZJ19_11880</name>
</gene>
<dbReference type="PROSITE" id="PS51318">
    <property type="entry name" value="TAT"/>
    <property type="match status" value="1"/>
</dbReference>
<accession>A0A4R1B4Q8</accession>
<dbReference type="NCBIfam" id="TIGR01409">
    <property type="entry name" value="TAT_signal_seq"/>
    <property type="match status" value="1"/>
</dbReference>
<name>A0A4R1B4Q8_9PROT</name>
<evidence type="ECO:0000313" key="2">
    <source>
        <dbReference type="Proteomes" id="UP000295443"/>
    </source>
</evidence>